<keyword evidence="2" id="KW-1277">Toxin-antitoxin system</keyword>
<dbReference type="InterPro" id="IPR051803">
    <property type="entry name" value="TA_system_RelE-like_toxin"/>
</dbReference>
<dbReference type="Pfam" id="PF05016">
    <property type="entry name" value="ParE_toxin"/>
    <property type="match status" value="1"/>
</dbReference>
<evidence type="ECO:0000256" key="2">
    <source>
        <dbReference type="ARBA" id="ARBA00022649"/>
    </source>
</evidence>
<gene>
    <name evidence="3" type="ORF">GFB47_01030</name>
</gene>
<dbReference type="AlphaFoldDB" id="A0A5Q0TAH6"/>
<reference evidence="3 4" key="1">
    <citation type="submission" date="2019-10" db="EMBL/GenBank/DDBJ databases">
        <title>Vibrio sp. nov., isolated from Coralline algae surface.</title>
        <authorList>
            <person name="Geng Y."/>
            <person name="Zhang X."/>
        </authorList>
    </citation>
    <scope>NUCLEOTIDE SEQUENCE [LARGE SCALE GENOMIC DNA]</scope>
    <source>
        <strain evidence="3 4">SM1977</strain>
    </source>
</reference>
<dbReference type="InterPro" id="IPR007712">
    <property type="entry name" value="RelE/ParE_toxin"/>
</dbReference>
<comment type="similarity">
    <text evidence="1">Belongs to the RelE toxin family.</text>
</comment>
<dbReference type="EMBL" id="CP045699">
    <property type="protein sequence ID" value="QGA64132.1"/>
    <property type="molecule type" value="Genomic_DNA"/>
</dbReference>
<dbReference type="Proteomes" id="UP000348942">
    <property type="component" value="Chromosome 1"/>
</dbReference>
<dbReference type="RefSeq" id="WP_153445848.1">
    <property type="nucleotide sequence ID" value="NZ_CP045699.1"/>
</dbReference>
<evidence type="ECO:0000313" key="3">
    <source>
        <dbReference type="EMBL" id="QGA64132.1"/>
    </source>
</evidence>
<dbReference type="InterPro" id="IPR035093">
    <property type="entry name" value="RelE/ParE_toxin_dom_sf"/>
</dbReference>
<accession>A0A5Q0TAH6</accession>
<sequence>MQVKWLKNALLNLEHYADYLNEHNPQAARHFVKEIHDLTELLKDNPSMGRAGRIFGTRELILQKFPYLIPYRVKDNCIEILRVFPTNMSQPDFS</sequence>
<dbReference type="PANTHER" id="PTHR33755">
    <property type="entry name" value="TOXIN PARE1-RELATED"/>
    <property type="match status" value="1"/>
</dbReference>
<dbReference type="NCBIfam" id="TIGR02385">
    <property type="entry name" value="RelE_StbE"/>
    <property type="match status" value="1"/>
</dbReference>
<dbReference type="Gene3D" id="3.30.2310.20">
    <property type="entry name" value="RelE-like"/>
    <property type="match status" value="1"/>
</dbReference>
<evidence type="ECO:0000256" key="1">
    <source>
        <dbReference type="ARBA" id="ARBA00006226"/>
    </source>
</evidence>
<organism evidence="3 4">
    <name type="scientific">Vibrio algicola</name>
    <dbReference type="NCBI Taxonomy" id="2662262"/>
    <lineage>
        <taxon>Bacteria</taxon>
        <taxon>Pseudomonadati</taxon>
        <taxon>Pseudomonadota</taxon>
        <taxon>Gammaproteobacteria</taxon>
        <taxon>Vibrionales</taxon>
        <taxon>Vibrionaceae</taxon>
        <taxon>Vibrio</taxon>
    </lineage>
</organism>
<name>A0A5Q0TAH6_9VIBR</name>
<keyword evidence="4" id="KW-1185">Reference proteome</keyword>
<proteinExistence type="inferred from homology"/>
<evidence type="ECO:0000313" key="4">
    <source>
        <dbReference type="Proteomes" id="UP000348942"/>
    </source>
</evidence>
<protein>
    <submittedName>
        <fullName evidence="3">Type II toxin-antitoxin system mRNA interferase toxin, RelE/StbE family</fullName>
    </submittedName>
</protein>